<evidence type="ECO:0000313" key="1">
    <source>
        <dbReference type="EMBL" id="KOX76178.1"/>
    </source>
</evidence>
<evidence type="ECO:0000313" key="2">
    <source>
        <dbReference type="Proteomes" id="UP000053105"/>
    </source>
</evidence>
<reference evidence="1 2" key="1">
    <citation type="submission" date="2015-07" db="EMBL/GenBank/DDBJ databases">
        <title>The genome of Melipona quadrifasciata.</title>
        <authorList>
            <person name="Pan H."/>
            <person name="Kapheim K."/>
        </authorList>
    </citation>
    <scope>NUCLEOTIDE SEQUENCE [LARGE SCALE GENOMIC DNA]</scope>
    <source>
        <strain evidence="1">0111107301</strain>
        <tissue evidence="1">Whole body</tissue>
    </source>
</reference>
<dbReference type="AlphaFoldDB" id="A0A0N0U5V2"/>
<accession>A0A0N0U5V2</accession>
<keyword evidence="2" id="KW-1185">Reference proteome</keyword>
<dbReference type="Proteomes" id="UP000053105">
    <property type="component" value="Unassembled WGS sequence"/>
</dbReference>
<sequence length="94" mass="10667">MASRRFIETGKPILSLHLRPPFAYVPILPSIRISATPGRHLQPPLEMGSSISQVGPSYLSRYDLANQRLSFLFFKRCTRSASFVYHFSLKFPPA</sequence>
<dbReference type="EMBL" id="KQ435752">
    <property type="protein sequence ID" value="KOX76178.1"/>
    <property type="molecule type" value="Genomic_DNA"/>
</dbReference>
<proteinExistence type="predicted"/>
<organism evidence="1 2">
    <name type="scientific">Melipona quadrifasciata</name>
    <dbReference type="NCBI Taxonomy" id="166423"/>
    <lineage>
        <taxon>Eukaryota</taxon>
        <taxon>Metazoa</taxon>
        <taxon>Ecdysozoa</taxon>
        <taxon>Arthropoda</taxon>
        <taxon>Hexapoda</taxon>
        <taxon>Insecta</taxon>
        <taxon>Pterygota</taxon>
        <taxon>Neoptera</taxon>
        <taxon>Endopterygota</taxon>
        <taxon>Hymenoptera</taxon>
        <taxon>Apocrita</taxon>
        <taxon>Aculeata</taxon>
        <taxon>Apoidea</taxon>
        <taxon>Anthophila</taxon>
        <taxon>Apidae</taxon>
        <taxon>Melipona</taxon>
    </lineage>
</organism>
<name>A0A0N0U5V2_9HYME</name>
<protein>
    <submittedName>
        <fullName evidence="1">Uncharacterized protein</fullName>
    </submittedName>
</protein>
<gene>
    <name evidence="1" type="ORF">WN51_11918</name>
</gene>